<organism evidence="1 2">
    <name type="scientific">Persicobacter psychrovividus</name>
    <dbReference type="NCBI Taxonomy" id="387638"/>
    <lineage>
        <taxon>Bacteria</taxon>
        <taxon>Pseudomonadati</taxon>
        <taxon>Bacteroidota</taxon>
        <taxon>Cytophagia</taxon>
        <taxon>Cytophagales</taxon>
        <taxon>Persicobacteraceae</taxon>
        <taxon>Persicobacter</taxon>
    </lineage>
</organism>
<accession>A0ABM7VN58</accession>
<protein>
    <recommendedName>
        <fullName evidence="3">ParB/Sulfiredoxin domain-containing protein</fullName>
    </recommendedName>
</protein>
<dbReference type="Proteomes" id="UP001354989">
    <property type="component" value="Plasmid pPP10"/>
</dbReference>
<evidence type="ECO:0008006" key="3">
    <source>
        <dbReference type="Google" id="ProtNLM"/>
    </source>
</evidence>
<keyword evidence="2" id="KW-1185">Reference proteome</keyword>
<name>A0ABM7VN58_9BACT</name>
<reference evidence="1 2" key="1">
    <citation type="submission" date="2021-12" db="EMBL/GenBank/DDBJ databases">
        <title>Genome sequencing of bacteria with rrn-lacking chromosome and rrn-plasmid.</title>
        <authorList>
            <person name="Anda M."/>
            <person name="Iwasaki W."/>
        </authorList>
    </citation>
    <scope>NUCLEOTIDE SEQUENCE [LARGE SCALE GENOMIC DNA]</scope>
    <source>
        <strain evidence="1 2">NBRC 101262</strain>
        <plasmid evidence="1 2">pPP10</plasmid>
    </source>
</reference>
<dbReference type="Gene3D" id="3.90.1530.30">
    <property type="match status" value="1"/>
</dbReference>
<gene>
    <name evidence="1" type="ORF">PEPS_47300</name>
</gene>
<dbReference type="EMBL" id="AP025302">
    <property type="protein sequence ID" value="BDD02450.1"/>
    <property type="molecule type" value="Genomic_DNA"/>
</dbReference>
<evidence type="ECO:0000313" key="1">
    <source>
        <dbReference type="EMBL" id="BDD02450.1"/>
    </source>
</evidence>
<dbReference type="SUPFAM" id="SSF110849">
    <property type="entry name" value="ParB/Sulfiredoxin"/>
    <property type="match status" value="1"/>
</dbReference>
<evidence type="ECO:0000313" key="2">
    <source>
        <dbReference type="Proteomes" id="UP001354989"/>
    </source>
</evidence>
<keyword evidence="1" id="KW-0614">Plasmid</keyword>
<geneLocation type="plasmid" evidence="1 2">
    <name>pPP10</name>
</geneLocation>
<proteinExistence type="predicted"/>
<dbReference type="InterPro" id="IPR036086">
    <property type="entry name" value="ParB/Sulfiredoxin_sf"/>
</dbReference>
<sequence length="222" mass="25616">MLGNIVPKQNATYTADNPPFEVDQDLKEFLPPLEGEVFESLVKSIEKEGVRENLLCWKEGDKTYLIDGHNRFRASQETGKPFGISYIEGIINREEIVQWMVDNQLSRRNMTPAQMKQHWGKIYNLKKGKRGGDRSNRQNDGLQTAKFVATLAGVSERTIERWAKISEAEKQATAKQKSDEDVANAFVTKWTKQFENFINKDIDTEAKRKALEEIEQWMKAKF</sequence>